<evidence type="ECO:0000256" key="1">
    <source>
        <dbReference type="SAM" id="Coils"/>
    </source>
</evidence>
<protein>
    <submittedName>
        <fullName evidence="2">D-alanine-D-alanine ligase</fullName>
    </submittedName>
</protein>
<evidence type="ECO:0000313" key="2">
    <source>
        <dbReference type="EMBL" id="ADO83327.1"/>
    </source>
</evidence>
<keyword evidence="2" id="KW-0436">Ligase</keyword>
<dbReference type="AlphaFoldDB" id="E3H8R3"/>
<dbReference type="STRING" id="572544.Ilyop_1548"/>
<proteinExistence type="predicted"/>
<sequence>MKFIKILIVFALMVLAFKFYRGMSSRERDIGIDSHRKIYKKTEEKLNNAVEIQEKEYEKLKKLM</sequence>
<feature type="coiled-coil region" evidence="1">
    <location>
        <begin position="36"/>
        <end position="63"/>
    </location>
</feature>
<reference evidence="2 3" key="1">
    <citation type="journal article" date="2010" name="Stand. Genomic Sci.">
        <title>Complete genome sequence of Ilyobacter polytropus type strain (CuHbu1).</title>
        <authorList>
            <person name="Sikorski J."/>
            <person name="Chertkov O."/>
            <person name="Lapidus A."/>
            <person name="Nolan M."/>
            <person name="Lucas S."/>
            <person name="Del Rio T.G."/>
            <person name="Tice H."/>
            <person name="Cheng J.F."/>
            <person name="Tapia R."/>
            <person name="Han C."/>
            <person name="Goodwin L."/>
            <person name="Pitluck S."/>
            <person name="Liolios K."/>
            <person name="Ivanova N."/>
            <person name="Mavromatis K."/>
            <person name="Mikhailova N."/>
            <person name="Pati A."/>
            <person name="Chen A."/>
            <person name="Palaniappan K."/>
            <person name="Land M."/>
            <person name="Hauser L."/>
            <person name="Chang Y.J."/>
            <person name="Jeffries C.D."/>
            <person name="Brambilla E."/>
            <person name="Yasawong M."/>
            <person name="Rohde M."/>
            <person name="Pukall R."/>
            <person name="Spring S."/>
            <person name="Goker M."/>
            <person name="Woyke T."/>
            <person name="Bristow J."/>
            <person name="Eisen J.A."/>
            <person name="Markowitz V."/>
            <person name="Hugenholtz P."/>
            <person name="Kyrpides N.C."/>
            <person name="Klenk H.P."/>
        </authorList>
    </citation>
    <scope>NUCLEOTIDE SEQUENCE [LARGE SCALE GENOMIC DNA]</scope>
    <source>
        <strain evidence="3">ATCC 51220 / DSM 2926 / LMG 16218 / CuHBu1</strain>
    </source>
</reference>
<dbReference type="RefSeq" id="WP_013387994.1">
    <property type="nucleotide sequence ID" value="NC_014632.1"/>
</dbReference>
<gene>
    <name evidence="2" type="ordered locus">Ilyop_1548</name>
</gene>
<dbReference type="EMBL" id="CP002281">
    <property type="protein sequence ID" value="ADO83327.1"/>
    <property type="molecule type" value="Genomic_DNA"/>
</dbReference>
<dbReference type="GO" id="GO:0016874">
    <property type="term" value="F:ligase activity"/>
    <property type="evidence" value="ECO:0007669"/>
    <property type="project" value="UniProtKB-KW"/>
</dbReference>
<dbReference type="KEGG" id="ipo:Ilyop_1548"/>
<organism evidence="2 3">
    <name type="scientific">Ilyobacter polytropus (strain ATCC 51220 / DSM 2926 / LMG 16218 / CuHBu1)</name>
    <dbReference type="NCBI Taxonomy" id="572544"/>
    <lineage>
        <taxon>Bacteria</taxon>
        <taxon>Fusobacteriati</taxon>
        <taxon>Fusobacteriota</taxon>
        <taxon>Fusobacteriia</taxon>
        <taxon>Fusobacteriales</taxon>
        <taxon>Fusobacteriaceae</taxon>
        <taxon>Ilyobacter</taxon>
    </lineage>
</organism>
<keyword evidence="3" id="KW-1185">Reference proteome</keyword>
<accession>E3H8R3</accession>
<dbReference type="Proteomes" id="UP000006875">
    <property type="component" value="Chromosome"/>
</dbReference>
<evidence type="ECO:0000313" key="3">
    <source>
        <dbReference type="Proteomes" id="UP000006875"/>
    </source>
</evidence>
<dbReference type="HOGENOM" id="CLU_2861737_0_0_0"/>
<keyword evidence="1" id="KW-0175">Coiled coil</keyword>
<name>E3H8R3_ILYPC</name>